<comment type="similarity">
    <text evidence="1">Belongs to the universal ribosomal protein uL1 family.</text>
</comment>
<keyword evidence="3" id="KW-0687">Ribonucleoprotein</keyword>
<dbReference type="AlphaFoldDB" id="A0AAU9IUV0"/>
<comment type="caution">
    <text evidence="4">The sequence shown here is derived from an EMBL/GenBank/DDBJ whole genome shotgun (WGS) entry which is preliminary data.</text>
</comment>
<dbReference type="Pfam" id="PF00687">
    <property type="entry name" value="Ribosomal_L1"/>
    <property type="match status" value="1"/>
</dbReference>
<dbReference type="InterPro" id="IPR050257">
    <property type="entry name" value="eL8/uL1-like"/>
</dbReference>
<evidence type="ECO:0008006" key="7">
    <source>
        <dbReference type="Google" id="ProtNLM"/>
    </source>
</evidence>
<name>A0AAU9IUV0_9CILI</name>
<dbReference type="Gene3D" id="3.30.190.20">
    <property type="match status" value="2"/>
</dbReference>
<dbReference type="EMBL" id="CAJZBQ010000021">
    <property type="protein sequence ID" value="CAG9318622.1"/>
    <property type="molecule type" value="Genomic_DNA"/>
</dbReference>
<dbReference type="GO" id="GO:0003735">
    <property type="term" value="F:structural constituent of ribosome"/>
    <property type="evidence" value="ECO:0007669"/>
    <property type="project" value="InterPro"/>
</dbReference>
<gene>
    <name evidence="4" type="ORF">BSTOLATCC_MIC21996</name>
    <name evidence="5" type="ORF">BSTOLATCC_MIC43194</name>
</gene>
<evidence type="ECO:0000313" key="6">
    <source>
        <dbReference type="Proteomes" id="UP001162131"/>
    </source>
</evidence>
<evidence type="ECO:0000313" key="5">
    <source>
        <dbReference type="EMBL" id="CAG9327152.1"/>
    </source>
</evidence>
<dbReference type="CDD" id="cd00403">
    <property type="entry name" value="Ribosomal_L1"/>
    <property type="match status" value="1"/>
</dbReference>
<dbReference type="InterPro" id="IPR002143">
    <property type="entry name" value="Ribosomal_uL1"/>
</dbReference>
<dbReference type="SUPFAM" id="SSF56808">
    <property type="entry name" value="Ribosomal protein L1"/>
    <property type="match status" value="1"/>
</dbReference>
<evidence type="ECO:0000256" key="3">
    <source>
        <dbReference type="ARBA" id="ARBA00023274"/>
    </source>
</evidence>
<evidence type="ECO:0000313" key="4">
    <source>
        <dbReference type="EMBL" id="CAG9318622.1"/>
    </source>
</evidence>
<dbReference type="FunFam" id="3.40.50.790:FF:000005">
    <property type="entry name" value="50S ribosomal protein L1"/>
    <property type="match status" value="1"/>
</dbReference>
<dbReference type="InterPro" id="IPR028364">
    <property type="entry name" value="Ribosomal_uL1/biogenesis"/>
</dbReference>
<dbReference type="Proteomes" id="UP001162131">
    <property type="component" value="Unassembled WGS sequence"/>
</dbReference>
<dbReference type="GO" id="GO:0003723">
    <property type="term" value="F:RNA binding"/>
    <property type="evidence" value="ECO:0007669"/>
    <property type="project" value="InterPro"/>
</dbReference>
<keyword evidence="2" id="KW-0689">Ribosomal protein</keyword>
<dbReference type="PANTHER" id="PTHR23105">
    <property type="entry name" value="RIBOSOMAL PROTEIN L7AE FAMILY MEMBER"/>
    <property type="match status" value="1"/>
</dbReference>
<dbReference type="GO" id="GO:0015934">
    <property type="term" value="C:large ribosomal subunit"/>
    <property type="evidence" value="ECO:0007669"/>
    <property type="project" value="InterPro"/>
</dbReference>
<reference evidence="4" key="1">
    <citation type="submission" date="2021-09" db="EMBL/GenBank/DDBJ databases">
        <authorList>
            <consortium name="AG Swart"/>
            <person name="Singh M."/>
            <person name="Singh A."/>
            <person name="Seah K."/>
            <person name="Emmerich C."/>
        </authorList>
    </citation>
    <scope>NUCLEOTIDE SEQUENCE</scope>
    <source>
        <strain evidence="4">ATCC30299</strain>
    </source>
</reference>
<keyword evidence="6" id="KW-1185">Reference proteome</keyword>
<dbReference type="GO" id="GO:0006412">
    <property type="term" value="P:translation"/>
    <property type="evidence" value="ECO:0007669"/>
    <property type="project" value="InterPro"/>
</dbReference>
<proteinExistence type="inferred from homology"/>
<sequence length="215" mass="24527">MSKLNQDQLKKAIHEINVDKKQRKFTETIDLQIGLKDYDPQKDKRFAGSIRLPHIPRPKLQAIVLGDQVHCDQAQELGLPWIDAEGLKKFNKQRKPMKKFFKPYDILLASESIIKQIPKLVGPNLTKINKFPIAVSPADNLQEKINEAKGTIKFQLKKVLCLGVAVAHVGLSEEEQRQNITLSINFLASLLKKNWNNIRTLNIKTTMGKPQRIYG</sequence>
<dbReference type="EMBL" id="CAJZBQ010000043">
    <property type="protein sequence ID" value="CAG9327152.1"/>
    <property type="molecule type" value="Genomic_DNA"/>
</dbReference>
<evidence type="ECO:0000256" key="1">
    <source>
        <dbReference type="ARBA" id="ARBA00010531"/>
    </source>
</evidence>
<organism evidence="4 6">
    <name type="scientific">Blepharisma stoltei</name>
    <dbReference type="NCBI Taxonomy" id="1481888"/>
    <lineage>
        <taxon>Eukaryota</taxon>
        <taxon>Sar</taxon>
        <taxon>Alveolata</taxon>
        <taxon>Ciliophora</taxon>
        <taxon>Postciliodesmatophora</taxon>
        <taxon>Heterotrichea</taxon>
        <taxon>Heterotrichida</taxon>
        <taxon>Blepharismidae</taxon>
        <taxon>Blepharisma</taxon>
    </lineage>
</organism>
<protein>
    <recommendedName>
        <fullName evidence="7">Ribosomal protein</fullName>
    </recommendedName>
</protein>
<dbReference type="PIRSF" id="PIRSF002155">
    <property type="entry name" value="Ribosomal_L1"/>
    <property type="match status" value="1"/>
</dbReference>
<dbReference type="InterPro" id="IPR023674">
    <property type="entry name" value="Ribosomal_uL1-like"/>
</dbReference>
<evidence type="ECO:0000256" key="2">
    <source>
        <dbReference type="ARBA" id="ARBA00022980"/>
    </source>
</evidence>
<accession>A0AAU9IUV0</accession>